<accession>B3EAF7</accession>
<dbReference type="InterPro" id="IPR054613">
    <property type="entry name" value="Peptidase_S78_dom"/>
</dbReference>
<dbReference type="eggNOG" id="COG3740">
    <property type="taxonomic scope" value="Bacteria"/>
</dbReference>
<dbReference type="InterPro" id="IPR006433">
    <property type="entry name" value="Prohead_protease"/>
</dbReference>
<dbReference type="OrthoDB" id="64791at2"/>
<evidence type="ECO:0000313" key="6">
    <source>
        <dbReference type="Proteomes" id="UP000002420"/>
    </source>
</evidence>
<keyword evidence="2 5" id="KW-0645">Protease</keyword>
<organism evidence="5 6">
    <name type="scientific">Trichlorobacter lovleyi (strain ATCC BAA-1151 / DSM 17278 / SZ)</name>
    <name type="common">Geobacter lovleyi</name>
    <dbReference type="NCBI Taxonomy" id="398767"/>
    <lineage>
        <taxon>Bacteria</taxon>
        <taxon>Pseudomonadati</taxon>
        <taxon>Thermodesulfobacteriota</taxon>
        <taxon>Desulfuromonadia</taxon>
        <taxon>Geobacterales</taxon>
        <taxon>Geobacteraceae</taxon>
        <taxon>Trichlorobacter</taxon>
    </lineage>
</organism>
<keyword evidence="3" id="KW-0378">Hydrolase</keyword>
<dbReference type="HOGENOM" id="CLU_097078_2_1_7"/>
<gene>
    <name evidence="5" type="ordered locus">Glov_1679</name>
</gene>
<keyword evidence="1" id="KW-1188">Viral release from host cell</keyword>
<dbReference type="GO" id="GO:0008233">
    <property type="term" value="F:peptidase activity"/>
    <property type="evidence" value="ECO:0007669"/>
    <property type="project" value="UniProtKB-KW"/>
</dbReference>
<evidence type="ECO:0000256" key="2">
    <source>
        <dbReference type="ARBA" id="ARBA00022670"/>
    </source>
</evidence>
<protein>
    <submittedName>
        <fullName evidence="5">Phage prohead protease, HK97 family</fullName>
    </submittedName>
</protein>
<dbReference type="Proteomes" id="UP000002420">
    <property type="component" value="Chromosome"/>
</dbReference>
<evidence type="ECO:0000259" key="4">
    <source>
        <dbReference type="Pfam" id="PF04586"/>
    </source>
</evidence>
<sequence>MDADCTRKWINIACRFIGYAANFNSRSEDLGGFREVLAAGCFSEALTTSDVRALFNHNPDLILGRNNAGTLRLFEDGHGLKFEIDPPDTTYANDLKVSMNRGDITQCSFGFNVAEGGDVWRKEPDGTWLRTITKVDRLYDVSPVTYPAYPTTSCAVRSMLQKQSELEASNASAGADPDIYRRRLELDMI</sequence>
<reference evidence="5 6" key="1">
    <citation type="submission" date="2008-05" db="EMBL/GenBank/DDBJ databases">
        <title>Complete sequence of chromosome of Geobacter lovleyi SZ.</title>
        <authorList>
            <consortium name="US DOE Joint Genome Institute"/>
            <person name="Lucas S."/>
            <person name="Copeland A."/>
            <person name="Lapidus A."/>
            <person name="Glavina del Rio T."/>
            <person name="Dalin E."/>
            <person name="Tice H."/>
            <person name="Bruce D."/>
            <person name="Goodwin L."/>
            <person name="Pitluck S."/>
            <person name="Chertkov O."/>
            <person name="Meincke L."/>
            <person name="Brettin T."/>
            <person name="Detter J.C."/>
            <person name="Han C."/>
            <person name="Tapia R."/>
            <person name="Kuske C.R."/>
            <person name="Schmutz J."/>
            <person name="Larimer F."/>
            <person name="Land M."/>
            <person name="Hauser L."/>
            <person name="Kyrpides N."/>
            <person name="Mikhailova N."/>
            <person name="Sung Y."/>
            <person name="Fletcher K.E."/>
            <person name="Ritalahti K.M."/>
            <person name="Loeffler F.E."/>
            <person name="Richardson P."/>
        </authorList>
    </citation>
    <scope>NUCLEOTIDE SEQUENCE [LARGE SCALE GENOMIC DNA]</scope>
    <source>
        <strain evidence="6">ATCC BAA-1151 / DSM 17278 / SZ</strain>
    </source>
</reference>
<proteinExistence type="predicted"/>
<dbReference type="EMBL" id="CP001089">
    <property type="protein sequence ID" value="ACD95395.1"/>
    <property type="molecule type" value="Genomic_DNA"/>
</dbReference>
<dbReference type="Pfam" id="PF04586">
    <property type="entry name" value="Peptidase_S78"/>
    <property type="match status" value="1"/>
</dbReference>
<evidence type="ECO:0000256" key="3">
    <source>
        <dbReference type="ARBA" id="ARBA00022801"/>
    </source>
</evidence>
<evidence type="ECO:0000313" key="5">
    <source>
        <dbReference type="EMBL" id="ACD95395.1"/>
    </source>
</evidence>
<dbReference type="KEGG" id="glo:Glov_1679"/>
<name>B3EAF7_TRIL1</name>
<dbReference type="NCBIfam" id="TIGR01543">
    <property type="entry name" value="proheadase_HK97"/>
    <property type="match status" value="1"/>
</dbReference>
<dbReference type="GO" id="GO:0006508">
    <property type="term" value="P:proteolysis"/>
    <property type="evidence" value="ECO:0007669"/>
    <property type="project" value="UniProtKB-KW"/>
</dbReference>
<feature type="domain" description="Prohead serine protease" evidence="4">
    <location>
        <begin position="16"/>
        <end position="157"/>
    </location>
</feature>
<dbReference type="RefSeq" id="WP_012469737.1">
    <property type="nucleotide sequence ID" value="NC_010814.1"/>
</dbReference>
<dbReference type="AlphaFoldDB" id="B3EAF7"/>
<evidence type="ECO:0000256" key="1">
    <source>
        <dbReference type="ARBA" id="ARBA00022612"/>
    </source>
</evidence>
<keyword evidence="6" id="KW-1185">Reference proteome</keyword>